<evidence type="ECO:0000313" key="3">
    <source>
        <dbReference type="Proteomes" id="UP000824890"/>
    </source>
</evidence>
<sequence length="446" mass="50604">MHIFHYKTVRGKEHESQKFAPSVHRHQQLSAAGGGFSSPTLFALGSFSGLEAFSRPDLLADEAETCGEEMKLNGEVELQVFLWFFPAQLPRFPFQASRSVGGSELRSLLLRAVRLVETVSKESGKDEDENQMMRNGESVFLQPIQQTPDGTSHGSQVDLYEIPYPAAGVYCRSTVWFSSNYLPLRRTLERIEENRRRADNRKQARRTDHSQGNQGYYNERPENRNHHYDGRREHLPDRSFSANENRERHRTRSREPTYRLPPIRESSDVSLRSRGMHSANPPVKNVWRPVSRDRENGGHSNSVQSQVSHTPSPLPPRERITSPNITPQGTPRPAGEKSATPSARRSALERLRSALARISTPPTRVPLLHNRVANSESGRLHEVDIQYLEEMFPYQTPEAPSTRMTLRGTGKKKIAKTPAKKRTIRSPVQGISLNKRRVTKAQSSPK</sequence>
<feature type="compositionally biased region" description="Basic and acidic residues" evidence="1">
    <location>
        <begin position="195"/>
        <end position="209"/>
    </location>
</feature>
<keyword evidence="3" id="KW-1185">Reference proteome</keyword>
<feature type="non-terminal residue" evidence="2">
    <location>
        <position position="446"/>
    </location>
</feature>
<evidence type="ECO:0000256" key="1">
    <source>
        <dbReference type="SAM" id="MobiDB-lite"/>
    </source>
</evidence>
<feature type="compositionally biased region" description="Basic and acidic residues" evidence="1">
    <location>
        <begin position="219"/>
        <end position="237"/>
    </location>
</feature>
<feature type="region of interest" description="Disordered" evidence="1">
    <location>
        <begin position="398"/>
        <end position="446"/>
    </location>
</feature>
<dbReference type="EMBL" id="JAGKQM010000013">
    <property type="protein sequence ID" value="KAH0895164.1"/>
    <property type="molecule type" value="Genomic_DNA"/>
</dbReference>
<feature type="compositionally biased region" description="Basic residues" evidence="1">
    <location>
        <begin position="409"/>
        <end position="424"/>
    </location>
</feature>
<gene>
    <name evidence="2" type="ORF">HID58_057593</name>
</gene>
<dbReference type="Proteomes" id="UP000824890">
    <property type="component" value="Unassembled WGS sequence"/>
</dbReference>
<name>A0ABQ8ARI8_BRANA</name>
<accession>A0ABQ8ARI8</accession>
<proteinExistence type="predicted"/>
<reference evidence="2 3" key="1">
    <citation type="submission" date="2021-05" db="EMBL/GenBank/DDBJ databases">
        <title>Genome Assembly of Synthetic Allotetraploid Brassica napus Reveals Homoeologous Exchanges between Subgenomes.</title>
        <authorList>
            <person name="Davis J.T."/>
        </authorList>
    </citation>
    <scope>NUCLEOTIDE SEQUENCE [LARGE SCALE GENOMIC DNA]</scope>
    <source>
        <strain evidence="3">cv. Da-Ae</strain>
        <tissue evidence="2">Seedling</tissue>
    </source>
</reference>
<feature type="compositionally biased region" description="Polar residues" evidence="1">
    <location>
        <begin position="298"/>
        <end position="311"/>
    </location>
</feature>
<feature type="region of interest" description="Disordered" evidence="1">
    <location>
        <begin position="195"/>
        <end position="346"/>
    </location>
</feature>
<protein>
    <submittedName>
        <fullName evidence="2">Uncharacterized protein</fullName>
    </submittedName>
</protein>
<organism evidence="2 3">
    <name type="scientific">Brassica napus</name>
    <name type="common">Rape</name>
    <dbReference type="NCBI Taxonomy" id="3708"/>
    <lineage>
        <taxon>Eukaryota</taxon>
        <taxon>Viridiplantae</taxon>
        <taxon>Streptophyta</taxon>
        <taxon>Embryophyta</taxon>
        <taxon>Tracheophyta</taxon>
        <taxon>Spermatophyta</taxon>
        <taxon>Magnoliopsida</taxon>
        <taxon>eudicotyledons</taxon>
        <taxon>Gunneridae</taxon>
        <taxon>Pentapetalae</taxon>
        <taxon>rosids</taxon>
        <taxon>malvids</taxon>
        <taxon>Brassicales</taxon>
        <taxon>Brassicaceae</taxon>
        <taxon>Brassiceae</taxon>
        <taxon>Brassica</taxon>
    </lineage>
</organism>
<comment type="caution">
    <text evidence="2">The sequence shown here is derived from an EMBL/GenBank/DDBJ whole genome shotgun (WGS) entry which is preliminary data.</text>
</comment>
<evidence type="ECO:0000313" key="2">
    <source>
        <dbReference type="EMBL" id="KAH0895164.1"/>
    </source>
</evidence>